<dbReference type="EMBL" id="VSRR010022137">
    <property type="protein sequence ID" value="MPC64466.1"/>
    <property type="molecule type" value="Genomic_DNA"/>
</dbReference>
<dbReference type="AlphaFoldDB" id="A0A5B7H3K5"/>
<reference evidence="2 3" key="1">
    <citation type="submission" date="2019-05" db="EMBL/GenBank/DDBJ databases">
        <title>Another draft genome of Portunus trituberculatus and its Hox gene families provides insights of decapod evolution.</title>
        <authorList>
            <person name="Jeong J.-H."/>
            <person name="Song I."/>
            <person name="Kim S."/>
            <person name="Choi T."/>
            <person name="Kim D."/>
            <person name="Ryu S."/>
            <person name="Kim W."/>
        </authorList>
    </citation>
    <scope>NUCLEOTIDE SEQUENCE [LARGE SCALE GENOMIC DNA]</scope>
    <source>
        <tissue evidence="2">Muscle</tissue>
    </source>
</reference>
<gene>
    <name evidence="2" type="ORF">E2C01_058583</name>
</gene>
<feature type="signal peptide" evidence="1">
    <location>
        <begin position="1"/>
        <end position="21"/>
    </location>
</feature>
<accession>A0A5B7H3K5</accession>
<comment type="caution">
    <text evidence="2">The sequence shown here is derived from an EMBL/GenBank/DDBJ whole genome shotgun (WGS) entry which is preliminary data.</text>
</comment>
<keyword evidence="1" id="KW-0732">Signal</keyword>
<evidence type="ECO:0000313" key="2">
    <source>
        <dbReference type="EMBL" id="MPC64466.1"/>
    </source>
</evidence>
<evidence type="ECO:0008006" key="4">
    <source>
        <dbReference type="Google" id="ProtNLM"/>
    </source>
</evidence>
<keyword evidence="3" id="KW-1185">Reference proteome</keyword>
<name>A0A5B7H3K5_PORTR</name>
<protein>
    <recommendedName>
        <fullName evidence="4">Secreted protein</fullName>
    </recommendedName>
</protein>
<dbReference type="Proteomes" id="UP000324222">
    <property type="component" value="Unassembled WGS sequence"/>
</dbReference>
<proteinExistence type="predicted"/>
<organism evidence="2 3">
    <name type="scientific">Portunus trituberculatus</name>
    <name type="common">Swimming crab</name>
    <name type="synonym">Neptunus trituberculatus</name>
    <dbReference type="NCBI Taxonomy" id="210409"/>
    <lineage>
        <taxon>Eukaryota</taxon>
        <taxon>Metazoa</taxon>
        <taxon>Ecdysozoa</taxon>
        <taxon>Arthropoda</taxon>
        <taxon>Crustacea</taxon>
        <taxon>Multicrustacea</taxon>
        <taxon>Malacostraca</taxon>
        <taxon>Eumalacostraca</taxon>
        <taxon>Eucarida</taxon>
        <taxon>Decapoda</taxon>
        <taxon>Pleocyemata</taxon>
        <taxon>Brachyura</taxon>
        <taxon>Eubrachyura</taxon>
        <taxon>Portunoidea</taxon>
        <taxon>Portunidae</taxon>
        <taxon>Portuninae</taxon>
        <taxon>Portunus</taxon>
    </lineage>
</organism>
<evidence type="ECO:0000313" key="3">
    <source>
        <dbReference type="Proteomes" id="UP000324222"/>
    </source>
</evidence>
<sequence length="69" mass="7721">MNVYQVSTLAMTLSWPVLVAAHLIPITPKTSMAAWIISTTKLTNSQSNNGSQWPVILIQRISRSYDFPM</sequence>
<feature type="chain" id="PRO_5023148168" description="Secreted protein" evidence="1">
    <location>
        <begin position="22"/>
        <end position="69"/>
    </location>
</feature>
<evidence type="ECO:0000256" key="1">
    <source>
        <dbReference type="SAM" id="SignalP"/>
    </source>
</evidence>